<feature type="region of interest" description="Disordered" evidence="12">
    <location>
        <begin position="83"/>
        <end position="114"/>
    </location>
</feature>
<evidence type="ECO:0000256" key="9">
    <source>
        <dbReference type="ARBA" id="ARBA00023303"/>
    </source>
</evidence>
<feature type="transmembrane region" description="Helical" evidence="13">
    <location>
        <begin position="497"/>
        <end position="514"/>
    </location>
</feature>
<keyword evidence="3" id="KW-0109">Calcium transport</keyword>
<evidence type="ECO:0000256" key="1">
    <source>
        <dbReference type="ARBA" id="ARBA00004127"/>
    </source>
</evidence>
<dbReference type="PIRSF" id="PIRSF017209">
    <property type="entry name" value="Memb_At2g17000_prd"/>
    <property type="match status" value="1"/>
</dbReference>
<dbReference type="GO" id="GO:0005789">
    <property type="term" value="C:endoplasmic reticulum membrane"/>
    <property type="evidence" value="ECO:0007669"/>
    <property type="project" value="UniProtKB-SubCell"/>
</dbReference>
<evidence type="ECO:0000313" key="16">
    <source>
        <dbReference type="Proteomes" id="UP001303473"/>
    </source>
</evidence>
<dbReference type="InterPro" id="IPR006685">
    <property type="entry name" value="MscS_channel_2nd"/>
</dbReference>
<feature type="compositionally biased region" description="Basic and acidic residues" evidence="12">
    <location>
        <begin position="83"/>
        <end position="93"/>
    </location>
</feature>
<dbReference type="Proteomes" id="UP001303473">
    <property type="component" value="Unassembled WGS sequence"/>
</dbReference>
<keyword evidence="4" id="KW-0107">Calcium channel</keyword>
<feature type="region of interest" description="Disordered" evidence="12">
    <location>
        <begin position="731"/>
        <end position="763"/>
    </location>
</feature>
<evidence type="ECO:0000256" key="12">
    <source>
        <dbReference type="SAM" id="MobiDB-lite"/>
    </source>
</evidence>
<sequence>MVSPADTPPRLSFSTPQIALNVQVPTTAVPTPLEEQSNLNLTTGGIDTTHLRPDHASALSPSESREAANRLNDDLELLRAERVVSNQEHESKSTKSRLKRREHAEPVEDAFNTTGPAPATAALSGVAVPKKSTWLTKLWSFLRKFPRVLRYVVYAIPGGIIILVPVFLDLFAYGGSDSKRTVGGPGGVQLLWFGIWLEVIWLTFWAAKIMTMIMPGVFGVVAHAVGSSNHKKWKDIGRQLELSTALFLWLLAVLVSFYPILNDHRVLDSPDEPLPYLRWMDVVYKIIIAAFTLTTLNFVEKILIQWIAASFHLRTYSHRIHENRMQIDCLVALYSHAKTRLEARDPVWDGGGNMPSGARTPMKAIQENARQALSKVGFAANRMAGDLTGRRIVKGDHPRKVVLELLRNTASSHTLARVFYRTFVRPERDTIMVEDLQPAFITPEEADACFGVFDKDLNGDISMEELEMVCNEIHLEKKAIAASLKDLDSVIKKLDKVFMFIIVVIVIIVFISIISDSAAAALTSTGTFILGLSWLLQATAQEFLQSIIFVFVKHPFDVGDRVTVYGNTGSSLKGDDYYVQEVSLLYTEFKKMEGHVVQAPNSLLNTLFILNQRRSQGLADPVNLKLRFGTTEAQIEELKARMLEFCLQNKRDYTPKIISEVQTIDEVNSITMNIIFFHKSNFQNELLRLNRHNKFAVELMRQMREMGIEGPRLWQPGGMRDMPIYWSQVPQSQPPAYQATAPQGGGQGGEVGGGGGGGVAPTRSLSNAVLRQRTRGDSRAAMVDAPDFQDVYQGRQRGDTVMTRLASIRQSSREREDSVNVDRGVIDERVEGQGQMEKMHSQESESVSHTGGNSRRNITRMPHWPGRARRSSNTAASNV</sequence>
<evidence type="ECO:0000313" key="15">
    <source>
        <dbReference type="EMBL" id="KAK3945151.1"/>
    </source>
</evidence>
<proteinExistence type="inferred from homology"/>
<feature type="transmembrane region" description="Helical" evidence="13">
    <location>
        <begin position="242"/>
        <end position="262"/>
    </location>
</feature>
<keyword evidence="11" id="KW-0256">Endoplasmic reticulum</keyword>
<keyword evidence="16" id="KW-1185">Reference proteome</keyword>
<dbReference type="AlphaFoldDB" id="A0AAN6NG52"/>
<evidence type="ECO:0000256" key="6">
    <source>
        <dbReference type="ARBA" id="ARBA00022967"/>
    </source>
</evidence>
<evidence type="ECO:0000256" key="10">
    <source>
        <dbReference type="ARBA" id="ARBA00036634"/>
    </source>
</evidence>
<feature type="region of interest" description="Disordered" evidence="12">
    <location>
        <begin position="831"/>
        <end position="879"/>
    </location>
</feature>
<keyword evidence="5 13" id="KW-0812">Transmembrane</keyword>
<evidence type="ECO:0000256" key="2">
    <source>
        <dbReference type="ARBA" id="ARBA00008017"/>
    </source>
</evidence>
<dbReference type="InterPro" id="IPR058650">
    <property type="entry name" value="Msy1/2-like"/>
</dbReference>
<dbReference type="InterPro" id="IPR002048">
    <property type="entry name" value="EF_hand_dom"/>
</dbReference>
<dbReference type="Pfam" id="PF25886">
    <property type="entry name" value="Msy1"/>
    <property type="match status" value="1"/>
</dbReference>
<evidence type="ECO:0000256" key="11">
    <source>
        <dbReference type="PIRNR" id="PIRNR017209"/>
    </source>
</evidence>
<dbReference type="PROSITE" id="PS50222">
    <property type="entry name" value="EF_HAND_2"/>
    <property type="match status" value="1"/>
</dbReference>
<keyword evidence="9" id="KW-0407">Ion channel</keyword>
<evidence type="ECO:0000256" key="13">
    <source>
        <dbReference type="SAM" id="Phobius"/>
    </source>
</evidence>
<comment type="subcellular location">
    <subcellularLocation>
        <location evidence="1">Endomembrane system</location>
        <topology evidence="1">Multi-pass membrane protein</topology>
    </subcellularLocation>
    <subcellularLocation>
        <location evidence="11">Endoplasmic reticulum membrane</location>
    </subcellularLocation>
</comment>
<keyword evidence="7 13" id="KW-1133">Transmembrane helix</keyword>
<dbReference type="Pfam" id="PF00924">
    <property type="entry name" value="MS_channel_2nd"/>
    <property type="match status" value="1"/>
</dbReference>
<keyword evidence="3" id="KW-0813">Transport</keyword>
<comment type="catalytic activity">
    <reaction evidence="10">
        <text>Ca(2+)(in) = Ca(2+)(out)</text>
        <dbReference type="Rhea" id="RHEA:29671"/>
        <dbReference type="ChEBI" id="CHEBI:29108"/>
    </reaction>
</comment>
<feature type="transmembrane region" description="Helical" evidence="13">
    <location>
        <begin position="282"/>
        <end position="299"/>
    </location>
</feature>
<evidence type="ECO:0000256" key="3">
    <source>
        <dbReference type="ARBA" id="ARBA00022568"/>
    </source>
</evidence>
<dbReference type="GO" id="GO:0005262">
    <property type="term" value="F:calcium channel activity"/>
    <property type="evidence" value="ECO:0007669"/>
    <property type="project" value="UniProtKB-KW"/>
</dbReference>
<dbReference type="GO" id="GO:0006874">
    <property type="term" value="P:intracellular calcium ion homeostasis"/>
    <property type="evidence" value="ECO:0007669"/>
    <property type="project" value="TreeGrafter"/>
</dbReference>
<evidence type="ECO:0000259" key="14">
    <source>
        <dbReference type="PROSITE" id="PS50222"/>
    </source>
</evidence>
<feature type="compositionally biased region" description="Polar residues" evidence="12">
    <location>
        <begin position="844"/>
        <end position="856"/>
    </location>
</feature>
<dbReference type="Gene3D" id="2.30.30.60">
    <property type="match status" value="1"/>
</dbReference>
<feature type="transmembrane region" description="Helical" evidence="13">
    <location>
        <begin position="151"/>
        <end position="173"/>
    </location>
</feature>
<dbReference type="InterPro" id="IPR023408">
    <property type="entry name" value="MscS_beta-dom_sf"/>
</dbReference>
<reference evidence="16" key="1">
    <citation type="journal article" date="2023" name="Mol. Phylogenet. Evol.">
        <title>Genome-scale phylogeny and comparative genomics of the fungal order Sordariales.</title>
        <authorList>
            <person name="Hensen N."/>
            <person name="Bonometti L."/>
            <person name="Westerberg I."/>
            <person name="Brannstrom I.O."/>
            <person name="Guillou S."/>
            <person name="Cros-Aarteil S."/>
            <person name="Calhoun S."/>
            <person name="Haridas S."/>
            <person name="Kuo A."/>
            <person name="Mondo S."/>
            <person name="Pangilinan J."/>
            <person name="Riley R."/>
            <person name="LaButti K."/>
            <person name="Andreopoulos B."/>
            <person name="Lipzen A."/>
            <person name="Chen C."/>
            <person name="Yan M."/>
            <person name="Daum C."/>
            <person name="Ng V."/>
            <person name="Clum A."/>
            <person name="Steindorff A."/>
            <person name="Ohm R.A."/>
            <person name="Martin F."/>
            <person name="Silar P."/>
            <person name="Natvig D.O."/>
            <person name="Lalanne C."/>
            <person name="Gautier V."/>
            <person name="Ament-Velasquez S.L."/>
            <person name="Kruys A."/>
            <person name="Hutchinson M.I."/>
            <person name="Powell A.J."/>
            <person name="Barry K."/>
            <person name="Miller A.N."/>
            <person name="Grigoriev I.V."/>
            <person name="Debuchy R."/>
            <person name="Gladieux P."/>
            <person name="Hiltunen Thoren M."/>
            <person name="Johannesson H."/>
        </authorList>
    </citation>
    <scope>NUCLEOTIDE SEQUENCE [LARGE SCALE GENOMIC DNA]</scope>
    <source>
        <strain evidence="16">CBS 340.73</strain>
    </source>
</reference>
<protein>
    <recommendedName>
        <fullName evidence="11">Mechanosensitive ion channel protein</fullName>
    </recommendedName>
</protein>
<feature type="transmembrane region" description="Helical" evidence="13">
    <location>
        <begin position="193"/>
        <end position="221"/>
    </location>
</feature>
<feature type="domain" description="EF-hand" evidence="14">
    <location>
        <begin position="441"/>
        <end position="476"/>
    </location>
</feature>
<dbReference type="PANTHER" id="PTHR31323">
    <property type="entry name" value="MECHANOSENSITIVE ION CHANNEL PROTEIN MSY2"/>
    <property type="match status" value="1"/>
</dbReference>
<dbReference type="SUPFAM" id="SSF50182">
    <property type="entry name" value="Sm-like ribonucleoproteins"/>
    <property type="match status" value="1"/>
</dbReference>
<comment type="caution">
    <text evidence="15">The sequence shown here is derived from an EMBL/GenBank/DDBJ whole genome shotgun (WGS) entry which is preliminary data.</text>
</comment>
<dbReference type="InterPro" id="IPR010920">
    <property type="entry name" value="LSM_dom_sf"/>
</dbReference>
<dbReference type="PANTHER" id="PTHR31323:SF15">
    <property type="entry name" value="MECHANOSENSITIVE ION CHANNEL PROTEIN MSY1"/>
    <property type="match status" value="1"/>
</dbReference>
<accession>A0AAN6NG52</accession>
<evidence type="ECO:0000256" key="8">
    <source>
        <dbReference type="ARBA" id="ARBA00023136"/>
    </source>
</evidence>
<keyword evidence="6" id="KW-1278">Translocase</keyword>
<dbReference type="Gene3D" id="1.10.238.10">
    <property type="entry name" value="EF-hand"/>
    <property type="match status" value="1"/>
</dbReference>
<feature type="compositionally biased region" description="Basic and acidic residues" evidence="12">
    <location>
        <begin position="831"/>
        <end position="843"/>
    </location>
</feature>
<dbReference type="GO" id="GO:0005509">
    <property type="term" value="F:calcium ion binding"/>
    <property type="evidence" value="ECO:0007669"/>
    <property type="project" value="InterPro"/>
</dbReference>
<organism evidence="15 16">
    <name type="scientific">Diplogelasinospora grovesii</name>
    <dbReference type="NCBI Taxonomy" id="303347"/>
    <lineage>
        <taxon>Eukaryota</taxon>
        <taxon>Fungi</taxon>
        <taxon>Dikarya</taxon>
        <taxon>Ascomycota</taxon>
        <taxon>Pezizomycotina</taxon>
        <taxon>Sordariomycetes</taxon>
        <taxon>Sordariomycetidae</taxon>
        <taxon>Sordariales</taxon>
        <taxon>Diplogelasinosporaceae</taxon>
        <taxon>Diplogelasinospora</taxon>
    </lineage>
</organism>
<name>A0AAN6NG52_9PEZI</name>
<keyword evidence="3" id="KW-0406">Ion transport</keyword>
<dbReference type="InterPro" id="IPR016688">
    <property type="entry name" value="MscS-like_plants/fungi"/>
</dbReference>
<evidence type="ECO:0000256" key="7">
    <source>
        <dbReference type="ARBA" id="ARBA00022989"/>
    </source>
</evidence>
<keyword evidence="8 11" id="KW-0472">Membrane</keyword>
<evidence type="ECO:0000256" key="5">
    <source>
        <dbReference type="ARBA" id="ARBA00022692"/>
    </source>
</evidence>
<keyword evidence="3" id="KW-0106">Calcium</keyword>
<evidence type="ECO:0000256" key="4">
    <source>
        <dbReference type="ARBA" id="ARBA00022673"/>
    </source>
</evidence>
<dbReference type="FunFam" id="1.10.238.10:FF:000345">
    <property type="entry name" value="Mechanosensitive ion channel protein"/>
    <property type="match status" value="1"/>
</dbReference>
<gene>
    <name evidence="15" type="ORF">QBC46DRAFT_134150</name>
</gene>
<dbReference type="EMBL" id="MU853756">
    <property type="protein sequence ID" value="KAK3945151.1"/>
    <property type="molecule type" value="Genomic_DNA"/>
</dbReference>
<feature type="compositionally biased region" description="Gly residues" evidence="12">
    <location>
        <begin position="743"/>
        <end position="759"/>
    </location>
</feature>
<comment type="similarity">
    <text evidence="2 11">Belongs to the MscS (TC 1.A.23) family.</text>
</comment>